<dbReference type="GO" id="GO:0005815">
    <property type="term" value="C:microtubule organizing center"/>
    <property type="evidence" value="ECO:0007669"/>
    <property type="project" value="TreeGrafter"/>
</dbReference>
<sequence>MASMIYAPASCSWELSPVYRHASSTVFFPASLLVVSTHQQRVILRRSDTLEIQRTWTLPVPAQRPTATATPTAAKPLRERNSSSVARPASPTTHKAAIEAPLLTHLSISPNEPHHIVVYAPKLSTAWVLSIESGEPIARLEIGAEGCAAIAWSPDGSRLLAWSGNHIRLTVYDLTEPRQSVHILSPKLIFPLGISHSPTQPSIFALVERHNSRDVIAIYHSRPQTTTLINSFQLPSHTSDVADLAFSPCGRHLAVWEHAVNDLIVHIYSKSGQLLKTFAPYSSTNLGVELKHGASGNTQDEEVDEPKKRMLEKELRRQERLTEGWIGMGVRSIRWHPSGEYLAIGGWDGKIRILSRLGWRPMAELLHPVKVPSSVAVFEEPSSWISRTLGHGIVPCKSDADIFSFETPSTPFNPPSVRPDLDRPMPQLGVKHLAWSKSGEWLASHNRELENAGGCSYAADYLSSLSLPETYPTALWIFSFSAPASSPDGDSTETRTIRPTLHSLIVHDTAVTSFEWSASPNLPEELAIATGTKSFTTWRGPDPRSTSSKACVEGVGIPARNVDFQANGLKFSMDGQELLLHDRTMFVVAYPVADEQGPEMTFSVN</sequence>
<dbReference type="SUPFAM" id="SSF50978">
    <property type="entry name" value="WD40 repeat-like"/>
    <property type="match status" value="1"/>
</dbReference>
<reference evidence="3" key="1">
    <citation type="submission" date="2016-10" db="EMBL/GenBank/DDBJ databases">
        <authorList>
            <person name="Jeantristanb JTB J.-T."/>
            <person name="Ricardo R."/>
        </authorList>
    </citation>
    <scope>NUCLEOTIDE SEQUENCE [LARGE SCALE GENOMIC DNA]</scope>
</reference>
<dbReference type="STRING" id="289078.A0A2X0N783"/>
<dbReference type="SUPFAM" id="SSF82171">
    <property type="entry name" value="DPP6 N-terminal domain-like"/>
    <property type="match status" value="1"/>
</dbReference>
<dbReference type="Gene3D" id="2.130.10.10">
    <property type="entry name" value="YVTN repeat-like/Quinoprotein amine dehydrogenase"/>
    <property type="match status" value="2"/>
</dbReference>
<dbReference type="InterPro" id="IPR036322">
    <property type="entry name" value="WD40_repeat_dom_sf"/>
</dbReference>
<accession>A0A2X0N783</accession>
<feature type="compositionally biased region" description="Polar residues" evidence="1">
    <location>
        <begin position="82"/>
        <end position="91"/>
    </location>
</feature>
<feature type="compositionally biased region" description="Low complexity" evidence="1">
    <location>
        <begin position="62"/>
        <end position="75"/>
    </location>
</feature>
<dbReference type="Pfam" id="PF00400">
    <property type="entry name" value="WD40"/>
    <property type="match status" value="2"/>
</dbReference>
<dbReference type="SMART" id="SM00320">
    <property type="entry name" value="WD40"/>
    <property type="match status" value="4"/>
</dbReference>
<organism evidence="2 3">
    <name type="scientific">Microbotryum saponariae</name>
    <dbReference type="NCBI Taxonomy" id="289078"/>
    <lineage>
        <taxon>Eukaryota</taxon>
        <taxon>Fungi</taxon>
        <taxon>Dikarya</taxon>
        <taxon>Basidiomycota</taxon>
        <taxon>Pucciniomycotina</taxon>
        <taxon>Microbotryomycetes</taxon>
        <taxon>Microbotryales</taxon>
        <taxon>Microbotryaceae</taxon>
        <taxon>Microbotryum</taxon>
    </lineage>
</organism>
<feature type="region of interest" description="Disordered" evidence="1">
    <location>
        <begin position="62"/>
        <end position="91"/>
    </location>
</feature>
<dbReference type="InterPro" id="IPR001680">
    <property type="entry name" value="WD40_rpt"/>
</dbReference>
<evidence type="ECO:0000313" key="2">
    <source>
        <dbReference type="EMBL" id="SCZ87534.1"/>
    </source>
</evidence>
<dbReference type="Proteomes" id="UP000249723">
    <property type="component" value="Unassembled WGS sequence"/>
</dbReference>
<dbReference type="EMBL" id="FMWP01000010">
    <property type="protein sequence ID" value="SCZ87534.1"/>
    <property type="molecule type" value="Genomic_DNA"/>
</dbReference>
<dbReference type="OrthoDB" id="308690at2759"/>
<dbReference type="AlphaFoldDB" id="A0A2X0N783"/>
<protein>
    <submittedName>
        <fullName evidence="2">BZ3500_MvSof-1268-A1-R1_Chr2-2g05000 protein</fullName>
    </submittedName>
</protein>
<evidence type="ECO:0000256" key="1">
    <source>
        <dbReference type="SAM" id="MobiDB-lite"/>
    </source>
</evidence>
<dbReference type="GO" id="GO:1990811">
    <property type="term" value="C:MWP complex"/>
    <property type="evidence" value="ECO:0007669"/>
    <property type="project" value="TreeGrafter"/>
</dbReference>
<proteinExistence type="predicted"/>
<dbReference type="GO" id="GO:1990810">
    <property type="term" value="P:microtubule anchoring at mitotic spindle pole body"/>
    <property type="evidence" value="ECO:0007669"/>
    <property type="project" value="TreeGrafter"/>
</dbReference>
<gene>
    <name evidence="2" type="ORF">BZ3500_MVSOF-1268-A1-R1_CHR2-2G05000</name>
</gene>
<keyword evidence="3" id="KW-1185">Reference proteome</keyword>
<dbReference type="PANTHER" id="PTHR16220">
    <property type="entry name" value="WD REPEAT PROTEIN 8-RELATED"/>
    <property type="match status" value="1"/>
</dbReference>
<dbReference type="InterPro" id="IPR052778">
    <property type="entry name" value="Centrosome-WD_assoc"/>
</dbReference>
<dbReference type="InterPro" id="IPR015943">
    <property type="entry name" value="WD40/YVTN_repeat-like_dom_sf"/>
</dbReference>
<dbReference type="PANTHER" id="PTHR16220:SF0">
    <property type="entry name" value="WD REPEAT-CONTAINING PROTEIN WRAP73"/>
    <property type="match status" value="1"/>
</dbReference>
<evidence type="ECO:0000313" key="3">
    <source>
        <dbReference type="Proteomes" id="UP000249723"/>
    </source>
</evidence>
<name>A0A2X0N783_9BASI</name>